<evidence type="ECO:0000256" key="1">
    <source>
        <dbReference type="ARBA" id="ARBA00023002"/>
    </source>
</evidence>
<dbReference type="Pfam" id="PF01558">
    <property type="entry name" value="POR"/>
    <property type="match status" value="1"/>
</dbReference>
<organism evidence="3 4">
    <name type="scientific">Phorcysia thermohydrogeniphila</name>
    <dbReference type="NCBI Taxonomy" id="936138"/>
    <lineage>
        <taxon>Bacteria</taxon>
        <taxon>Pseudomonadati</taxon>
        <taxon>Aquificota</taxon>
        <taxon>Aquificia</taxon>
        <taxon>Desulfurobacteriales</taxon>
        <taxon>Desulfurobacteriaceae</taxon>
        <taxon>Phorcysia</taxon>
    </lineage>
</organism>
<keyword evidence="1" id="KW-0560">Oxidoreductase</keyword>
<dbReference type="SUPFAM" id="SSF53323">
    <property type="entry name" value="Pyruvate-ferredoxin oxidoreductase, PFOR, domain III"/>
    <property type="match status" value="1"/>
</dbReference>
<dbReference type="Gene3D" id="3.40.920.10">
    <property type="entry name" value="Pyruvate-ferredoxin oxidoreductase, PFOR, domain III"/>
    <property type="match status" value="1"/>
</dbReference>
<name>A0A4R1G4W1_9BACT</name>
<accession>A0A4R1G4W1</accession>
<comment type="caution">
    <text evidence="3">The sequence shown here is derived from an EMBL/GenBank/DDBJ whole genome shotgun (WGS) entry which is preliminary data.</text>
</comment>
<sequence length="208" mass="22172">MRYEVRVIGSAGQGSILAAVVLATAAAEEGLYATQTATYGAAMRSGVSLGDVVISNEPIDFPKTTDLDAVIIQSQEAYDDMVKGKPVRLDPECGENDADILVNVKPGALVIVDADLVQCDLDCNMYRVVSAPIARTAAEVLGRRQVMNIVALGVFQVATTIQFDGKPLISEDSFLKAIEKSVPARFIDLNKNAFLEGVKIGQQALQKA</sequence>
<dbReference type="PANTHER" id="PTHR42730:SF1">
    <property type="entry name" value="2-OXOGLUTARATE SYNTHASE SUBUNIT KORC"/>
    <property type="match status" value="1"/>
</dbReference>
<dbReference type="InterPro" id="IPR019752">
    <property type="entry name" value="Pyrv/ketoisovalerate_OxRed_cat"/>
</dbReference>
<protein>
    <submittedName>
        <fullName evidence="3">2-oxoglutarate ferredoxin oxidoreductase subunit gamma</fullName>
    </submittedName>
</protein>
<dbReference type="RefSeq" id="WP_132527721.1">
    <property type="nucleotide sequence ID" value="NZ_SMFV01000007.1"/>
</dbReference>
<dbReference type="PANTHER" id="PTHR42730">
    <property type="entry name" value="2-OXOGLUTARATE SYNTHASE SUBUNIT KORC"/>
    <property type="match status" value="1"/>
</dbReference>
<dbReference type="EMBL" id="SMFV01000007">
    <property type="protein sequence ID" value="TCK02508.1"/>
    <property type="molecule type" value="Genomic_DNA"/>
</dbReference>
<evidence type="ECO:0000313" key="3">
    <source>
        <dbReference type="EMBL" id="TCK02508.1"/>
    </source>
</evidence>
<evidence type="ECO:0000313" key="4">
    <source>
        <dbReference type="Proteomes" id="UP000295777"/>
    </source>
</evidence>
<dbReference type="Proteomes" id="UP000295777">
    <property type="component" value="Unassembled WGS sequence"/>
</dbReference>
<keyword evidence="4" id="KW-1185">Reference proteome</keyword>
<gene>
    <name evidence="3" type="ORF">CLV27_1684</name>
</gene>
<dbReference type="InterPro" id="IPR052554">
    <property type="entry name" value="2-oxoglutarate_synth_KorC"/>
</dbReference>
<evidence type="ECO:0000259" key="2">
    <source>
        <dbReference type="Pfam" id="PF01558"/>
    </source>
</evidence>
<dbReference type="GO" id="GO:0016903">
    <property type="term" value="F:oxidoreductase activity, acting on the aldehyde or oxo group of donors"/>
    <property type="evidence" value="ECO:0007669"/>
    <property type="project" value="InterPro"/>
</dbReference>
<dbReference type="AlphaFoldDB" id="A0A4R1G4W1"/>
<dbReference type="InterPro" id="IPR002869">
    <property type="entry name" value="Pyrv_flavodox_OxRed_cen"/>
</dbReference>
<dbReference type="OrthoDB" id="9789125at2"/>
<proteinExistence type="predicted"/>
<feature type="domain" description="Pyruvate/ketoisovalerate oxidoreductase catalytic" evidence="2">
    <location>
        <begin position="11"/>
        <end position="198"/>
    </location>
</feature>
<reference evidence="3 4" key="1">
    <citation type="submission" date="2019-03" db="EMBL/GenBank/DDBJ databases">
        <title>Genomic Encyclopedia of Archaeal and Bacterial Type Strains, Phase II (KMG-II): from individual species to whole genera.</title>
        <authorList>
            <person name="Goeker M."/>
        </authorList>
    </citation>
    <scope>NUCLEOTIDE SEQUENCE [LARGE SCALE GENOMIC DNA]</scope>
    <source>
        <strain evidence="3 4">DSM 24425</strain>
    </source>
</reference>